<evidence type="ECO:0000313" key="3">
    <source>
        <dbReference type="Proteomes" id="UP001623232"/>
    </source>
</evidence>
<reference evidence="2 3" key="1">
    <citation type="submission" date="2023-04" db="EMBL/GenBank/DDBJ databases">
        <title>Complete genome sequence of Alisedimentitalea scapharcae.</title>
        <authorList>
            <person name="Rong J.-C."/>
            <person name="Yi M.-L."/>
            <person name="Zhao Q."/>
        </authorList>
    </citation>
    <scope>NUCLEOTIDE SEQUENCE [LARGE SCALE GENOMIC DNA]</scope>
    <source>
        <strain evidence="2 3">KCTC 42119</strain>
        <plasmid evidence="2 3">unnamed2</plasmid>
    </source>
</reference>
<feature type="region of interest" description="Disordered" evidence="1">
    <location>
        <begin position="119"/>
        <end position="141"/>
    </location>
</feature>
<keyword evidence="2" id="KW-0614">Plasmid</keyword>
<dbReference type="RefSeq" id="WP_343211672.1">
    <property type="nucleotide sequence ID" value="NZ_CP123586.1"/>
</dbReference>
<evidence type="ECO:0000313" key="2">
    <source>
        <dbReference type="EMBL" id="WZK91447.1"/>
    </source>
</evidence>
<name>A0ABZ2Y1C5_9RHOB</name>
<feature type="compositionally biased region" description="Basic and acidic residues" evidence="1">
    <location>
        <begin position="119"/>
        <end position="133"/>
    </location>
</feature>
<dbReference type="Proteomes" id="UP001623232">
    <property type="component" value="Plasmid unnamed2"/>
</dbReference>
<sequence>MPQTVMVNYHVHSPRRQAFHIDAGGVVGTVVSPELGETEVPLRNLRGPETDLTFARDGVAFISAPTRVRSFVTVQEWQTDYDAELTAPLTRGVGTKEVAVFNITTIRAAVGWVQYRRSDGEPRPHFDPQEPRKPHIGSALR</sequence>
<keyword evidence="3" id="KW-1185">Reference proteome</keyword>
<accession>A0ABZ2Y1C5</accession>
<proteinExistence type="predicted"/>
<organism evidence="2 3">
    <name type="scientific">Aliisedimentitalea scapharcae</name>
    <dbReference type="NCBI Taxonomy" id="1524259"/>
    <lineage>
        <taxon>Bacteria</taxon>
        <taxon>Pseudomonadati</taxon>
        <taxon>Pseudomonadota</taxon>
        <taxon>Alphaproteobacteria</taxon>
        <taxon>Rhodobacterales</taxon>
        <taxon>Roseobacteraceae</taxon>
        <taxon>Aliisedimentitalea</taxon>
    </lineage>
</organism>
<protein>
    <submittedName>
        <fullName evidence="2">Uncharacterized protein</fullName>
    </submittedName>
</protein>
<gene>
    <name evidence="2" type="ORF">QEZ52_22160</name>
</gene>
<dbReference type="EMBL" id="CP123586">
    <property type="protein sequence ID" value="WZK91447.1"/>
    <property type="molecule type" value="Genomic_DNA"/>
</dbReference>
<geneLocation type="plasmid" evidence="2 3">
    <name>unnamed2</name>
</geneLocation>
<evidence type="ECO:0000256" key="1">
    <source>
        <dbReference type="SAM" id="MobiDB-lite"/>
    </source>
</evidence>